<organism evidence="3 4">
    <name type="scientific">Taylorella asinigenitalis (strain MCE3)</name>
    <dbReference type="NCBI Taxonomy" id="1008459"/>
    <lineage>
        <taxon>Bacteria</taxon>
        <taxon>Pseudomonadati</taxon>
        <taxon>Pseudomonadota</taxon>
        <taxon>Betaproteobacteria</taxon>
        <taxon>Burkholderiales</taxon>
        <taxon>Alcaligenaceae</taxon>
        <taxon>Taylorella</taxon>
    </lineage>
</organism>
<dbReference type="OrthoDB" id="8590585at2"/>
<keyword evidence="2" id="KW-0732">Signal</keyword>
<dbReference type="KEGG" id="tas:TASI_0084"/>
<feature type="region of interest" description="Disordered" evidence="1">
    <location>
        <begin position="130"/>
        <end position="158"/>
    </location>
</feature>
<protein>
    <submittedName>
        <fullName evidence="3">Putative lipoprotein</fullName>
    </submittedName>
</protein>
<dbReference type="eggNOG" id="COG3063">
    <property type="taxonomic scope" value="Bacteria"/>
</dbReference>
<accession>G4QD58</accession>
<feature type="signal peptide" evidence="2">
    <location>
        <begin position="1"/>
        <end position="21"/>
    </location>
</feature>
<gene>
    <name evidence="3" type="ordered locus">TASI_0084</name>
</gene>
<evidence type="ECO:0000256" key="2">
    <source>
        <dbReference type="SAM" id="SignalP"/>
    </source>
</evidence>
<dbReference type="InterPro" id="IPR047780">
    <property type="entry name" value="TssQ-like"/>
</dbReference>
<dbReference type="STRING" id="1008459.TASI_0084"/>
<dbReference type="HOGENOM" id="CLU_134840_0_0_4"/>
<evidence type="ECO:0000313" key="3">
    <source>
        <dbReference type="EMBL" id="AEP35875.1"/>
    </source>
</evidence>
<keyword evidence="4" id="KW-1185">Reference proteome</keyword>
<dbReference type="AlphaFoldDB" id="G4QD58"/>
<keyword evidence="3" id="KW-0449">Lipoprotein</keyword>
<dbReference type="NCBIfam" id="NF038027">
    <property type="entry name" value="TssQ_fam"/>
    <property type="match status" value="1"/>
</dbReference>
<name>G4QD58_TAYAM</name>
<sequence length="158" mass="17535">MKKNIYFLNCLLLTTVLAACASNEPKEPPSPYSDSEQVLLDELRKKFTAGSYDAIIEDVTKKPEYQTGGVPFRTQSMKLLAFSQCVSKKVRDCTKTFDRILEIDPKFELEPAEAGHPSWGPVFAKEKANANIATTPDGKPKGSLRVVDPKTGKEIKLK</sequence>
<reference evidence="3 4" key="2">
    <citation type="journal article" date="2012" name="PLoS ONE">
        <title>Genomic characterization of the taylorella genus.</title>
        <authorList>
            <person name="Hebert L."/>
            <person name="Moumen B."/>
            <person name="Pons N."/>
            <person name="Duquesne F."/>
            <person name="Breuil M.F."/>
            <person name="Goux D."/>
            <person name="Batto J.M."/>
            <person name="Laugier C."/>
            <person name="Renault P."/>
            <person name="Petry S."/>
        </authorList>
    </citation>
    <scope>NUCLEOTIDE SEQUENCE [LARGE SCALE GENOMIC DNA]</scope>
    <source>
        <strain evidence="3 4">MCE3</strain>
    </source>
</reference>
<reference key="1">
    <citation type="submission" date="2011-09" db="EMBL/GenBank/DDBJ databases">
        <title>Genomic characterization of the Taylorella genus.</title>
        <authorList>
            <person name="Hebert L."/>
            <person name="Moumen B."/>
            <person name="Pons N."/>
            <person name="Duquesne F."/>
            <person name="Breuil M.-F."/>
            <person name="Goux D."/>
            <person name="Batto J.-M."/>
            <person name="Renault P."/>
            <person name="Laugier C."/>
            <person name="Petry S."/>
        </authorList>
    </citation>
    <scope>NUCLEOTIDE SEQUENCE</scope>
    <source>
        <strain>MCE3</strain>
    </source>
</reference>
<evidence type="ECO:0000256" key="1">
    <source>
        <dbReference type="SAM" id="MobiDB-lite"/>
    </source>
</evidence>
<evidence type="ECO:0000313" key="4">
    <source>
        <dbReference type="Proteomes" id="UP000009284"/>
    </source>
</evidence>
<dbReference type="RefSeq" id="WP_014110774.1">
    <property type="nucleotide sequence ID" value="NC_016043.1"/>
</dbReference>
<dbReference type="Proteomes" id="UP000009284">
    <property type="component" value="Chromosome"/>
</dbReference>
<feature type="chain" id="PRO_5003467157" evidence="2">
    <location>
        <begin position="22"/>
        <end position="158"/>
    </location>
</feature>
<proteinExistence type="predicted"/>
<dbReference type="EMBL" id="CP003059">
    <property type="protein sequence ID" value="AEP35875.1"/>
    <property type="molecule type" value="Genomic_DNA"/>
</dbReference>
<dbReference type="PROSITE" id="PS51257">
    <property type="entry name" value="PROKAR_LIPOPROTEIN"/>
    <property type="match status" value="1"/>
</dbReference>
<feature type="compositionally biased region" description="Basic and acidic residues" evidence="1">
    <location>
        <begin position="147"/>
        <end position="158"/>
    </location>
</feature>